<feature type="transmembrane region" description="Helical" evidence="1">
    <location>
        <begin position="73"/>
        <end position="90"/>
    </location>
</feature>
<feature type="transmembrane region" description="Helical" evidence="1">
    <location>
        <begin position="110"/>
        <end position="133"/>
    </location>
</feature>
<evidence type="ECO:0000256" key="1">
    <source>
        <dbReference type="SAM" id="Phobius"/>
    </source>
</evidence>
<feature type="transmembrane region" description="Helical" evidence="1">
    <location>
        <begin position="48"/>
        <end position="66"/>
    </location>
</feature>
<protein>
    <submittedName>
        <fullName evidence="2">Uncharacterized protein</fullName>
    </submittedName>
</protein>
<keyword evidence="1" id="KW-1133">Transmembrane helix</keyword>
<dbReference type="Proteomes" id="UP001162131">
    <property type="component" value="Unassembled WGS sequence"/>
</dbReference>
<name>A0AAU9IKU7_9CILI</name>
<evidence type="ECO:0000313" key="3">
    <source>
        <dbReference type="Proteomes" id="UP001162131"/>
    </source>
</evidence>
<organism evidence="2 3">
    <name type="scientific">Blepharisma stoltei</name>
    <dbReference type="NCBI Taxonomy" id="1481888"/>
    <lineage>
        <taxon>Eukaryota</taxon>
        <taxon>Sar</taxon>
        <taxon>Alveolata</taxon>
        <taxon>Ciliophora</taxon>
        <taxon>Postciliodesmatophora</taxon>
        <taxon>Heterotrichea</taxon>
        <taxon>Heterotrichida</taxon>
        <taxon>Blepharismidae</taxon>
        <taxon>Blepharisma</taxon>
    </lineage>
</organism>
<keyword evidence="1" id="KW-0472">Membrane</keyword>
<reference evidence="2" key="1">
    <citation type="submission" date="2021-09" db="EMBL/GenBank/DDBJ databases">
        <authorList>
            <consortium name="AG Swart"/>
            <person name="Singh M."/>
            <person name="Singh A."/>
            <person name="Seah K."/>
            <person name="Emmerich C."/>
        </authorList>
    </citation>
    <scope>NUCLEOTIDE SEQUENCE</scope>
    <source>
        <strain evidence="2">ATCC30299</strain>
    </source>
</reference>
<gene>
    <name evidence="2" type="ORF">BSTOLATCC_MIC9669</name>
</gene>
<proteinExistence type="predicted"/>
<evidence type="ECO:0000313" key="2">
    <source>
        <dbReference type="EMBL" id="CAG9313867.1"/>
    </source>
</evidence>
<feature type="transmembrane region" description="Helical" evidence="1">
    <location>
        <begin position="16"/>
        <end position="36"/>
    </location>
</feature>
<dbReference type="EMBL" id="CAJZBQ010000011">
    <property type="protein sequence ID" value="CAG9313867.1"/>
    <property type="molecule type" value="Genomic_DNA"/>
</dbReference>
<keyword evidence="1" id="KW-0812">Transmembrane</keyword>
<keyword evidence="3" id="KW-1185">Reference proteome</keyword>
<sequence length="238" mass="27287">MNEGSKLLQRSLQAKFTMWVISFIILCDIIAMLVASYKLGIHDKIEPIQIAIWNFLLQIFGLYAVFTRYKTRILFFVMLSMSYAIVLIIREGLDDLQYIRHPDTVENDHFAIRLLRISLALLVALSGMLGYIVRDSSLVADNAHLNQLNQGGIEKVEAIQKQIIYEDSDKNPKMYKAPICSNCKANNPQVKERRVTITENSEKCEFCGQDIKEEKSYQYIDEWFATPIASVHSNDVNA</sequence>
<dbReference type="AlphaFoldDB" id="A0AAU9IKU7"/>
<comment type="caution">
    <text evidence="2">The sequence shown here is derived from an EMBL/GenBank/DDBJ whole genome shotgun (WGS) entry which is preliminary data.</text>
</comment>
<accession>A0AAU9IKU7</accession>